<evidence type="ECO:0000256" key="1">
    <source>
        <dbReference type="SAM" id="MobiDB-lite"/>
    </source>
</evidence>
<name>A0ABW5CU22_9BACT</name>
<dbReference type="RefSeq" id="WP_250427508.1">
    <property type="nucleotide sequence ID" value="NZ_JALPRR010000001.1"/>
</dbReference>
<feature type="region of interest" description="Disordered" evidence="1">
    <location>
        <begin position="1"/>
        <end position="56"/>
    </location>
</feature>
<reference evidence="3" key="1">
    <citation type="journal article" date="2019" name="Int. J. Syst. Evol. Microbiol.">
        <title>The Global Catalogue of Microorganisms (GCM) 10K type strain sequencing project: providing services to taxonomists for standard genome sequencing and annotation.</title>
        <authorList>
            <consortium name="The Broad Institute Genomics Platform"/>
            <consortium name="The Broad Institute Genome Sequencing Center for Infectious Disease"/>
            <person name="Wu L."/>
            <person name="Ma J."/>
        </authorList>
    </citation>
    <scope>NUCLEOTIDE SEQUENCE [LARGE SCALE GENOMIC DNA]</scope>
    <source>
        <strain evidence="3">CGMCC 4.1782</strain>
    </source>
</reference>
<proteinExistence type="predicted"/>
<evidence type="ECO:0000313" key="3">
    <source>
        <dbReference type="Proteomes" id="UP001597374"/>
    </source>
</evidence>
<feature type="compositionally biased region" description="Basic and acidic residues" evidence="1">
    <location>
        <begin position="29"/>
        <end position="48"/>
    </location>
</feature>
<keyword evidence="3" id="KW-1185">Reference proteome</keyword>
<organism evidence="2 3">
    <name type="scientific">Pontibacter ruber</name>
    <dbReference type="NCBI Taxonomy" id="1343895"/>
    <lineage>
        <taxon>Bacteria</taxon>
        <taxon>Pseudomonadati</taxon>
        <taxon>Bacteroidota</taxon>
        <taxon>Cytophagia</taxon>
        <taxon>Cytophagales</taxon>
        <taxon>Hymenobacteraceae</taxon>
        <taxon>Pontibacter</taxon>
    </lineage>
</organism>
<dbReference type="Proteomes" id="UP001597374">
    <property type="component" value="Unassembled WGS sequence"/>
</dbReference>
<dbReference type="EMBL" id="JBHUIM010000001">
    <property type="protein sequence ID" value="MFD2245862.1"/>
    <property type="molecule type" value="Genomic_DNA"/>
</dbReference>
<gene>
    <name evidence="2" type="ORF">ACFSKP_06320</name>
</gene>
<feature type="compositionally biased region" description="Basic and acidic residues" evidence="1">
    <location>
        <begin position="7"/>
        <end position="21"/>
    </location>
</feature>
<comment type="caution">
    <text evidence="2">The sequence shown here is derived from an EMBL/GenBank/DDBJ whole genome shotgun (WGS) entry which is preliminary data.</text>
</comment>
<sequence>MTKGHNQGRDKASWNDKEKQGKHQNSHLPDQKKDKGPQGRHENKDESGGTKGKNAI</sequence>
<accession>A0ABW5CU22</accession>
<protein>
    <submittedName>
        <fullName evidence="2">Uncharacterized protein</fullName>
    </submittedName>
</protein>
<evidence type="ECO:0000313" key="2">
    <source>
        <dbReference type="EMBL" id="MFD2245862.1"/>
    </source>
</evidence>